<accession>A0ABR2LTE1</accession>
<keyword evidence="1" id="KW-0677">Repeat</keyword>
<dbReference type="NCBIfam" id="TIGR00756">
    <property type="entry name" value="PPR"/>
    <property type="match status" value="5"/>
</dbReference>
<dbReference type="InterPro" id="IPR002885">
    <property type="entry name" value="PPR_rpt"/>
</dbReference>
<evidence type="ECO:0000313" key="4">
    <source>
        <dbReference type="Proteomes" id="UP001412067"/>
    </source>
</evidence>
<feature type="repeat" description="PPR" evidence="2">
    <location>
        <begin position="437"/>
        <end position="471"/>
    </location>
</feature>
<dbReference type="Pfam" id="PF01535">
    <property type="entry name" value="PPR"/>
    <property type="match status" value="4"/>
</dbReference>
<evidence type="ECO:0000256" key="2">
    <source>
        <dbReference type="PROSITE-ProRule" id="PRU00708"/>
    </source>
</evidence>
<dbReference type="Proteomes" id="UP001412067">
    <property type="component" value="Unassembled WGS sequence"/>
</dbReference>
<dbReference type="Gene3D" id="1.25.40.10">
    <property type="entry name" value="Tetratricopeptide repeat domain"/>
    <property type="match status" value="4"/>
</dbReference>
<dbReference type="Pfam" id="PF12854">
    <property type="entry name" value="PPR_1"/>
    <property type="match status" value="1"/>
</dbReference>
<protein>
    <submittedName>
        <fullName evidence="3">Pentatricopeptide repeat-containing protein</fullName>
    </submittedName>
</protein>
<dbReference type="InterPro" id="IPR051240">
    <property type="entry name" value="Mito_RNA-Proc/Resp"/>
</dbReference>
<dbReference type="Pfam" id="PF13041">
    <property type="entry name" value="PPR_2"/>
    <property type="match status" value="1"/>
</dbReference>
<keyword evidence="4" id="KW-1185">Reference proteome</keyword>
<comment type="caution">
    <text evidence="3">The sequence shown here is derived from an EMBL/GenBank/DDBJ whole genome shotgun (WGS) entry which is preliminary data.</text>
</comment>
<gene>
    <name evidence="3" type="ORF">KSP40_PGU018005</name>
</gene>
<dbReference type="EMBL" id="JBBWWR010000015">
    <property type="protein sequence ID" value="KAK8950175.1"/>
    <property type="molecule type" value="Genomic_DNA"/>
</dbReference>
<feature type="repeat" description="PPR" evidence="2">
    <location>
        <begin position="402"/>
        <end position="436"/>
    </location>
</feature>
<proteinExistence type="predicted"/>
<sequence length="506" mass="56221">MAAVRWPRMLSPTYLAHLIRQQKNPLNALHLFNSAAHRYPSYRHNSAVYSAMIDTLSSPLRPHLLLSLLHQMSLDSAPARDPVFSRAIIALDRADHHADALFVYRRLIPLSNCPSSPLSLLSLLRALVSRGLLRSALHLLLSPGSDSSCLGTPGLNLLISVACRLGRPDLGIQAFAAIRELCCYPDRDTYRILMKGLCDTGRLDDGVHLLYSMLWRISRKGCDADVIVYRTLLEALCAAGRVKLAEEILGKVLKKGLRSPRARRAFQRPVLSGATTLEEIKRIFDEALVVRGVRSPASYEAMITDLYEDGEFAHAGKLFDEMTQKGFRPLVSMFEAKIAALCREGRMEDGIRVLEMEMVESGCVPTVKAYNVLMAGLCRKQELTRAMDLLDRIDKQLGCVAQKETFEILVDGFCSQGLFLEAAHVLEKMQRRKYWPESRTINSVIGGLSSAGRGYEALLLLEEMLSQGKMPEASVWSSLLSMVFGGPIIQKDACMTCLLDDLLAVD</sequence>
<dbReference type="PROSITE" id="PS51375">
    <property type="entry name" value="PPR"/>
    <property type="match status" value="6"/>
</dbReference>
<dbReference type="PANTHER" id="PTHR47933:SF11">
    <property type="entry name" value="PENTATRICOPEPTIDE REPEAT-CONTAINING PROTEIN 2"/>
    <property type="match status" value="1"/>
</dbReference>
<feature type="repeat" description="PPR" evidence="2">
    <location>
        <begin position="186"/>
        <end position="216"/>
    </location>
</feature>
<feature type="repeat" description="PPR" evidence="2">
    <location>
        <begin position="330"/>
        <end position="365"/>
    </location>
</feature>
<organism evidence="3 4">
    <name type="scientific">Platanthera guangdongensis</name>
    <dbReference type="NCBI Taxonomy" id="2320717"/>
    <lineage>
        <taxon>Eukaryota</taxon>
        <taxon>Viridiplantae</taxon>
        <taxon>Streptophyta</taxon>
        <taxon>Embryophyta</taxon>
        <taxon>Tracheophyta</taxon>
        <taxon>Spermatophyta</taxon>
        <taxon>Magnoliopsida</taxon>
        <taxon>Liliopsida</taxon>
        <taxon>Asparagales</taxon>
        <taxon>Orchidaceae</taxon>
        <taxon>Orchidoideae</taxon>
        <taxon>Orchideae</taxon>
        <taxon>Orchidinae</taxon>
        <taxon>Platanthera</taxon>
    </lineage>
</organism>
<feature type="repeat" description="PPR" evidence="2">
    <location>
        <begin position="295"/>
        <end position="329"/>
    </location>
</feature>
<evidence type="ECO:0000313" key="3">
    <source>
        <dbReference type="EMBL" id="KAK8950175.1"/>
    </source>
</evidence>
<name>A0ABR2LTE1_9ASPA</name>
<evidence type="ECO:0000256" key="1">
    <source>
        <dbReference type="ARBA" id="ARBA00022737"/>
    </source>
</evidence>
<feature type="repeat" description="PPR" evidence="2">
    <location>
        <begin position="225"/>
        <end position="259"/>
    </location>
</feature>
<dbReference type="PANTHER" id="PTHR47933">
    <property type="entry name" value="PENTATRICOPEPTIDE REPEAT-CONTAINING PROTEIN 1, MITOCHONDRIAL"/>
    <property type="match status" value="1"/>
</dbReference>
<reference evidence="3 4" key="1">
    <citation type="journal article" date="2022" name="Nat. Plants">
        <title>Genomes of leafy and leafless Platanthera orchids illuminate the evolution of mycoheterotrophy.</title>
        <authorList>
            <person name="Li M.H."/>
            <person name="Liu K.W."/>
            <person name="Li Z."/>
            <person name="Lu H.C."/>
            <person name="Ye Q.L."/>
            <person name="Zhang D."/>
            <person name="Wang J.Y."/>
            <person name="Li Y.F."/>
            <person name="Zhong Z.M."/>
            <person name="Liu X."/>
            <person name="Yu X."/>
            <person name="Liu D.K."/>
            <person name="Tu X.D."/>
            <person name="Liu B."/>
            <person name="Hao Y."/>
            <person name="Liao X.Y."/>
            <person name="Jiang Y.T."/>
            <person name="Sun W.H."/>
            <person name="Chen J."/>
            <person name="Chen Y.Q."/>
            <person name="Ai Y."/>
            <person name="Zhai J.W."/>
            <person name="Wu S.S."/>
            <person name="Zhou Z."/>
            <person name="Hsiao Y.Y."/>
            <person name="Wu W.L."/>
            <person name="Chen Y.Y."/>
            <person name="Lin Y.F."/>
            <person name="Hsu J.L."/>
            <person name="Li C.Y."/>
            <person name="Wang Z.W."/>
            <person name="Zhao X."/>
            <person name="Zhong W.Y."/>
            <person name="Ma X.K."/>
            <person name="Ma L."/>
            <person name="Huang J."/>
            <person name="Chen G.Z."/>
            <person name="Huang M.Z."/>
            <person name="Huang L."/>
            <person name="Peng D.H."/>
            <person name="Luo Y.B."/>
            <person name="Zou S.Q."/>
            <person name="Chen S.P."/>
            <person name="Lan S."/>
            <person name="Tsai W.C."/>
            <person name="Van de Peer Y."/>
            <person name="Liu Z.J."/>
        </authorList>
    </citation>
    <scope>NUCLEOTIDE SEQUENCE [LARGE SCALE GENOMIC DNA]</scope>
    <source>
        <strain evidence="3">Lor288</strain>
    </source>
</reference>
<dbReference type="InterPro" id="IPR011990">
    <property type="entry name" value="TPR-like_helical_dom_sf"/>
</dbReference>